<sequence length="127" mass="13803">MHKKHSNLLLKTAAIFGMIGAGIGGHMAGSYDYAFRAAHAHILVVGWLSLFSWAVYYRVFKPVSKKLAAAHVYTAIIGTIGLTSGMILDIFSLPQPLYFIVYIGGGVTLLVSFILFAVLALFMKHEG</sequence>
<feature type="transmembrane region" description="Helical" evidence="1">
    <location>
        <begin position="97"/>
        <end position="122"/>
    </location>
</feature>
<dbReference type="OrthoDB" id="2452746at2"/>
<evidence type="ECO:0000313" key="3">
    <source>
        <dbReference type="Proteomes" id="UP000297776"/>
    </source>
</evidence>
<keyword evidence="3" id="KW-1185">Reference proteome</keyword>
<evidence type="ECO:0000313" key="2">
    <source>
        <dbReference type="EMBL" id="TFE02159.1"/>
    </source>
</evidence>
<keyword evidence="1" id="KW-0472">Membrane</keyword>
<reference evidence="2 3" key="1">
    <citation type="submission" date="2019-03" db="EMBL/GenBank/DDBJ databases">
        <authorList>
            <person name="Yang Y."/>
        </authorList>
    </citation>
    <scope>NUCLEOTIDE SEQUENCE [LARGE SCALE GENOMIC DNA]</scope>
    <source>
        <strain evidence="2 3">ASL-1</strain>
    </source>
</reference>
<dbReference type="Proteomes" id="UP000297776">
    <property type="component" value="Unassembled WGS sequence"/>
</dbReference>
<organism evidence="2 3">
    <name type="scientific">Jeotgalibacillus salarius</name>
    <dbReference type="NCBI Taxonomy" id="546023"/>
    <lineage>
        <taxon>Bacteria</taxon>
        <taxon>Bacillati</taxon>
        <taxon>Bacillota</taxon>
        <taxon>Bacilli</taxon>
        <taxon>Bacillales</taxon>
        <taxon>Caryophanaceae</taxon>
        <taxon>Jeotgalibacillus</taxon>
    </lineage>
</organism>
<keyword evidence="1" id="KW-0812">Transmembrane</keyword>
<dbReference type="RefSeq" id="WP_134380863.1">
    <property type="nucleotide sequence ID" value="NZ_SORX01000003.1"/>
</dbReference>
<comment type="caution">
    <text evidence="2">The sequence shown here is derived from an EMBL/GenBank/DDBJ whole genome shotgun (WGS) entry which is preliminary data.</text>
</comment>
<accession>A0A4Y8LK83</accession>
<feature type="transmembrane region" description="Helical" evidence="1">
    <location>
        <begin position="37"/>
        <end position="56"/>
    </location>
</feature>
<evidence type="ECO:0000256" key="1">
    <source>
        <dbReference type="SAM" id="Phobius"/>
    </source>
</evidence>
<feature type="transmembrane region" description="Helical" evidence="1">
    <location>
        <begin position="68"/>
        <end position="91"/>
    </location>
</feature>
<feature type="transmembrane region" description="Helical" evidence="1">
    <location>
        <begin position="12"/>
        <end position="31"/>
    </location>
</feature>
<evidence type="ECO:0008006" key="4">
    <source>
        <dbReference type="Google" id="ProtNLM"/>
    </source>
</evidence>
<name>A0A4Y8LK83_9BACL</name>
<dbReference type="AlphaFoldDB" id="A0A4Y8LK83"/>
<dbReference type="EMBL" id="SORX01000003">
    <property type="protein sequence ID" value="TFE02159.1"/>
    <property type="molecule type" value="Genomic_DNA"/>
</dbReference>
<gene>
    <name evidence="2" type="ORF">E2626_06170</name>
</gene>
<protein>
    <recommendedName>
        <fullName evidence="4">Cytochrome-c oxidase</fullName>
    </recommendedName>
</protein>
<keyword evidence="1" id="KW-1133">Transmembrane helix</keyword>
<proteinExistence type="predicted"/>